<proteinExistence type="predicted"/>
<protein>
    <submittedName>
        <fullName evidence="2">Uncharacterized protein</fullName>
    </submittedName>
</protein>
<evidence type="ECO:0000313" key="3">
    <source>
        <dbReference type="EMBL" id="PEQ24390.1"/>
    </source>
</evidence>
<organism evidence="2 4">
    <name type="scientific">[Clostridium] leptum DSM 753</name>
    <dbReference type="NCBI Taxonomy" id="428125"/>
    <lineage>
        <taxon>Bacteria</taxon>
        <taxon>Bacillati</taxon>
        <taxon>Bacillota</taxon>
        <taxon>Clostridia</taxon>
        <taxon>Eubacteriales</taxon>
        <taxon>Oscillospiraceae</taxon>
        <taxon>Oscillospiraceae incertae sedis</taxon>
    </lineage>
</organism>
<name>A7VPB8_9FIRM</name>
<evidence type="ECO:0000313" key="5">
    <source>
        <dbReference type="Proteomes" id="UP000220611"/>
    </source>
</evidence>
<feature type="region of interest" description="Disordered" evidence="1">
    <location>
        <begin position="39"/>
        <end position="64"/>
    </location>
</feature>
<dbReference type="Proteomes" id="UP000220611">
    <property type="component" value="Unassembled WGS sequence"/>
</dbReference>
<reference evidence="2 4" key="2">
    <citation type="submission" date="2007-08" db="EMBL/GenBank/DDBJ databases">
        <authorList>
            <person name="Fulton L."/>
            <person name="Clifton S."/>
            <person name="Fulton B."/>
            <person name="Xu J."/>
            <person name="Minx P."/>
            <person name="Pepin K.H."/>
            <person name="Johnson M."/>
            <person name="Thiruvilangam P."/>
            <person name="Bhonagiri V."/>
            <person name="Nash W.E."/>
            <person name="Wang C."/>
            <person name="Mardis E.R."/>
            <person name="Wilson R.K."/>
        </authorList>
    </citation>
    <scope>NUCLEOTIDE SEQUENCE [LARGE SCALE GENOMIC DNA]</scope>
    <source>
        <strain evidence="2 4">DSM 753</strain>
    </source>
</reference>
<dbReference type="EMBL" id="NOXF01000006">
    <property type="protein sequence ID" value="PEQ24390.1"/>
    <property type="molecule type" value="Genomic_DNA"/>
</dbReference>
<dbReference type="HOGENOM" id="CLU_2859787_0_0_9"/>
<dbReference type="EMBL" id="ABCB02000012">
    <property type="protein sequence ID" value="EDO62805.1"/>
    <property type="molecule type" value="Genomic_DNA"/>
</dbReference>
<evidence type="ECO:0000313" key="4">
    <source>
        <dbReference type="Proteomes" id="UP000003490"/>
    </source>
</evidence>
<reference evidence="2 4" key="1">
    <citation type="submission" date="2007-08" db="EMBL/GenBank/DDBJ databases">
        <title>Draft genome sequence of Clostridium leptum (DSM 753).</title>
        <authorList>
            <person name="Sudarsanam P."/>
            <person name="Ley R."/>
            <person name="Guruge J."/>
            <person name="Turnbaugh P.J."/>
            <person name="Mahowald M."/>
            <person name="Liep D."/>
            <person name="Gordon J."/>
        </authorList>
    </citation>
    <scope>NUCLEOTIDE SEQUENCE [LARGE SCALE GENOMIC DNA]</scope>
    <source>
        <strain evidence="2 4">DSM 753</strain>
    </source>
</reference>
<dbReference type="Proteomes" id="UP000003490">
    <property type="component" value="Unassembled WGS sequence"/>
</dbReference>
<dbReference type="AlphaFoldDB" id="A7VPB8"/>
<evidence type="ECO:0000256" key="1">
    <source>
        <dbReference type="SAM" id="MobiDB-lite"/>
    </source>
</evidence>
<reference evidence="3 5" key="3">
    <citation type="submission" date="2017-07" db="EMBL/GenBank/DDBJ databases">
        <title>Prevalence of linear plasmids in Cutibacterium (Propionibacterium) acnes isolates obtained from prostatic tissue.</title>
        <authorList>
            <person name="Davidsson S."/>
            <person name="Carlsson J."/>
            <person name="Molling P."/>
            <person name="Andren O."/>
            <person name="Andersson S.-O."/>
            <person name="Brzuszkiewicz E."/>
            <person name="Poehlein A."/>
            <person name="Al-Zeer M."/>
            <person name="Brinkmann V."/>
            <person name="Scavenius C."/>
            <person name="Nazipi S."/>
            <person name="Soderquist B."/>
            <person name="Bruggemann H."/>
        </authorList>
    </citation>
    <scope>NUCLEOTIDE SEQUENCE [LARGE SCALE GENOMIC DNA]</scope>
    <source>
        <strain evidence="3 5">DSM 753</strain>
    </source>
</reference>
<comment type="caution">
    <text evidence="2">The sequence shown here is derived from an EMBL/GenBank/DDBJ whole genome shotgun (WGS) entry which is preliminary data.</text>
</comment>
<gene>
    <name evidence="3" type="ORF">CH238_09340</name>
    <name evidence="2" type="ORF">CLOLEP_00394</name>
</gene>
<sequence length="64" mass="7339">MPANFWFFPLKLIKRPILNYIYPRLPAIEKNFQRGIGKQADIGQRKLTPPALPGTKAPRKHRGA</sequence>
<keyword evidence="5" id="KW-1185">Reference proteome</keyword>
<evidence type="ECO:0000313" key="2">
    <source>
        <dbReference type="EMBL" id="EDO62805.1"/>
    </source>
</evidence>
<accession>A7VPB8</accession>